<name>A0A383A3M4_9ZZZZ</name>
<accession>A0A383A3M4</accession>
<feature type="non-terminal residue" evidence="1">
    <location>
        <position position="253"/>
    </location>
</feature>
<evidence type="ECO:0008006" key="2">
    <source>
        <dbReference type="Google" id="ProtNLM"/>
    </source>
</evidence>
<dbReference type="PANTHER" id="PTHR43832:SF1">
    <property type="entry name" value="S-ADENOSYL-L-METHIONINE-DEPENDENT METHYLTRANSFERASES SUPERFAMILY PROTEIN"/>
    <property type="match status" value="1"/>
</dbReference>
<dbReference type="SUPFAM" id="SSF53335">
    <property type="entry name" value="S-adenosyl-L-methionine-dependent methyltransferases"/>
    <property type="match status" value="1"/>
</dbReference>
<proteinExistence type="predicted"/>
<evidence type="ECO:0000313" key="1">
    <source>
        <dbReference type="EMBL" id="SVE02407.1"/>
    </source>
</evidence>
<dbReference type="EMBL" id="UINC01188949">
    <property type="protein sequence ID" value="SVE02407.1"/>
    <property type="molecule type" value="Genomic_DNA"/>
</dbReference>
<protein>
    <recommendedName>
        <fullName evidence="2">Methyltransferase domain-containing protein</fullName>
    </recommendedName>
</protein>
<dbReference type="AlphaFoldDB" id="A0A383A3M4"/>
<dbReference type="InterPro" id="IPR029063">
    <property type="entry name" value="SAM-dependent_MTases_sf"/>
</dbReference>
<dbReference type="Gene3D" id="3.40.50.150">
    <property type="entry name" value="Vaccinia Virus protein VP39"/>
    <property type="match status" value="1"/>
</dbReference>
<dbReference type="Pfam" id="PF02353">
    <property type="entry name" value="CMAS"/>
    <property type="match status" value="1"/>
</dbReference>
<dbReference type="PANTHER" id="PTHR43832">
    <property type="match status" value="1"/>
</dbReference>
<gene>
    <name evidence="1" type="ORF">METZ01_LOCUS455261</name>
</gene>
<dbReference type="CDD" id="cd02440">
    <property type="entry name" value="AdoMet_MTases"/>
    <property type="match status" value="1"/>
</dbReference>
<feature type="non-terminal residue" evidence="1">
    <location>
        <position position="1"/>
    </location>
</feature>
<organism evidence="1">
    <name type="scientific">marine metagenome</name>
    <dbReference type="NCBI Taxonomy" id="408172"/>
    <lineage>
        <taxon>unclassified sequences</taxon>
        <taxon>metagenomes</taxon>
        <taxon>ecological metagenomes</taxon>
    </lineage>
</organism>
<reference evidence="1" key="1">
    <citation type="submission" date="2018-05" db="EMBL/GenBank/DDBJ databases">
        <authorList>
            <person name="Lanie J.A."/>
            <person name="Ng W.-L."/>
            <person name="Kazmierczak K.M."/>
            <person name="Andrzejewski T.M."/>
            <person name="Davidsen T.M."/>
            <person name="Wayne K.J."/>
            <person name="Tettelin H."/>
            <person name="Glass J.I."/>
            <person name="Rusch D."/>
            <person name="Podicherti R."/>
            <person name="Tsui H.-C.T."/>
            <person name="Winkler M.E."/>
        </authorList>
    </citation>
    <scope>NUCLEOTIDE SEQUENCE</scope>
</reference>
<sequence length="253" mass="29310">SKKQLIRFTEKGLIPDFLVRLGIQKLLRERLYGLSLDNCEKQLMLQDQFLAALNQSNIAEVPEKANQQHYEVPVNFFKKFLGPHLKYSCGYWDSTTSSLAVSESEALKRTCENADLLNSQEILELGCGWGSLSLWMAEHYPDSVITSVSNSATQKAFIEARASERKFKNLKVITSDMNGYEPNQSFDRIVSVEMFEHMRNWPKLFNKVSGWMKEDAKFLMHVFCHRMTPYFFEAFDDDDWMARFFFSGGMMPS</sequence>